<gene>
    <name evidence="4" type="ordered locus">PCC7424_1291</name>
</gene>
<protein>
    <submittedName>
        <fullName evidence="4">Sulfotransferase</fullName>
    </submittedName>
</protein>
<evidence type="ECO:0000313" key="5">
    <source>
        <dbReference type="Proteomes" id="UP000002384"/>
    </source>
</evidence>
<dbReference type="EMBL" id="CP001291">
    <property type="protein sequence ID" value="ACK69738.1"/>
    <property type="molecule type" value="Genomic_DNA"/>
</dbReference>
<reference evidence="5" key="1">
    <citation type="journal article" date="2011" name="MBio">
        <title>Novel metabolic attributes of the genus Cyanothece, comprising a group of unicellular nitrogen-fixing Cyanobacteria.</title>
        <authorList>
            <person name="Bandyopadhyay A."/>
            <person name="Elvitigala T."/>
            <person name="Welsh E."/>
            <person name="Stockel J."/>
            <person name="Liberton M."/>
            <person name="Min H."/>
            <person name="Sherman L.A."/>
            <person name="Pakrasi H.B."/>
        </authorList>
    </citation>
    <scope>NUCLEOTIDE SEQUENCE [LARGE SCALE GENOMIC DNA]</scope>
    <source>
        <strain evidence="5">PCC 7424</strain>
    </source>
</reference>
<dbReference type="STRING" id="65393.PCC7424_1291"/>
<dbReference type="GO" id="GO:0008146">
    <property type="term" value="F:sulfotransferase activity"/>
    <property type="evidence" value="ECO:0007669"/>
    <property type="project" value="InterPro"/>
</dbReference>
<dbReference type="PANTHER" id="PTHR11783">
    <property type="entry name" value="SULFOTRANSFERASE SULT"/>
    <property type="match status" value="1"/>
</dbReference>
<feature type="domain" description="Sulfotransferase" evidence="3">
    <location>
        <begin position="38"/>
        <end position="277"/>
    </location>
</feature>
<dbReference type="KEGG" id="cyc:PCC7424_1291"/>
<comment type="similarity">
    <text evidence="1">Belongs to the sulfotransferase 1 family.</text>
</comment>
<keyword evidence="2 4" id="KW-0808">Transferase</keyword>
<proteinExistence type="inferred from homology"/>
<organism evidence="4 5">
    <name type="scientific">Gloeothece citriformis (strain PCC 7424)</name>
    <name type="common">Cyanothece sp. (strain PCC 7424)</name>
    <dbReference type="NCBI Taxonomy" id="65393"/>
    <lineage>
        <taxon>Bacteria</taxon>
        <taxon>Bacillati</taxon>
        <taxon>Cyanobacteriota</taxon>
        <taxon>Cyanophyceae</taxon>
        <taxon>Oscillatoriophycideae</taxon>
        <taxon>Chroococcales</taxon>
        <taxon>Aphanothecaceae</taxon>
        <taxon>Gloeothece</taxon>
        <taxon>Gloeothece citriformis</taxon>
    </lineage>
</organism>
<keyword evidence="5" id="KW-1185">Reference proteome</keyword>
<dbReference type="InterPro" id="IPR000863">
    <property type="entry name" value="Sulfotransferase_dom"/>
</dbReference>
<dbReference type="SUPFAM" id="SSF52540">
    <property type="entry name" value="P-loop containing nucleoside triphosphate hydrolases"/>
    <property type="match status" value="1"/>
</dbReference>
<evidence type="ECO:0000313" key="4">
    <source>
        <dbReference type="EMBL" id="ACK69738.1"/>
    </source>
</evidence>
<dbReference type="Proteomes" id="UP000002384">
    <property type="component" value="Chromosome"/>
</dbReference>
<dbReference type="HOGENOM" id="CLU_027239_1_2_3"/>
<dbReference type="Pfam" id="PF00685">
    <property type="entry name" value="Sulfotransfer_1"/>
    <property type="match status" value="1"/>
</dbReference>
<dbReference type="InterPro" id="IPR027417">
    <property type="entry name" value="P-loop_NTPase"/>
</dbReference>
<evidence type="ECO:0000256" key="1">
    <source>
        <dbReference type="ARBA" id="ARBA00005771"/>
    </source>
</evidence>
<evidence type="ECO:0000256" key="2">
    <source>
        <dbReference type="ARBA" id="ARBA00022679"/>
    </source>
</evidence>
<sequence length="290" mass="33978">MMESDHKKPSYQNHNGFLMPMGFPPEGFISGINYQAQPDDIFVVTYPKCGTTWTLYMIWLICHDGEPLPVTKTLNDEFPHLEEVGQEKVINLPFPRVIKTHLPYDLTPYHPQAKYLYVARNPFDCVVSFYHHTKGFVKHYDFAEGTFDDFFECFLAGAVDFGDYFDNLLPWSEHKNDDNVLFLTYEQMKADPKKAIIQIANFLGDYFADKIQNQEVLQKVLDQSSFESMSQDQERWSSKRPAHMTPFIRRGKVGDWKNYFSPEQVKRLTKKFKLRTAGTDLEKLWILDQK</sequence>
<evidence type="ECO:0000259" key="3">
    <source>
        <dbReference type="Pfam" id="PF00685"/>
    </source>
</evidence>
<name>B7K7H0_GLOC7</name>
<dbReference type="Gene3D" id="3.40.50.300">
    <property type="entry name" value="P-loop containing nucleotide triphosphate hydrolases"/>
    <property type="match status" value="1"/>
</dbReference>
<accession>B7K7H0</accession>
<dbReference type="eggNOG" id="ENOG5031CAG">
    <property type="taxonomic scope" value="Bacteria"/>
</dbReference>
<dbReference type="RefSeq" id="WP_012598684.1">
    <property type="nucleotide sequence ID" value="NC_011729.1"/>
</dbReference>
<dbReference type="AlphaFoldDB" id="B7K7H0"/>